<dbReference type="Proteomes" id="UP000070498">
    <property type="component" value="Unassembled WGS sequence"/>
</dbReference>
<dbReference type="Gene3D" id="3.30.310.50">
    <property type="entry name" value="Alpha-D-phosphohexomutase, C-terminal domain"/>
    <property type="match status" value="1"/>
</dbReference>
<dbReference type="STRING" id="2052828.ATO67_19400"/>
<evidence type="ECO:0000313" key="2">
    <source>
        <dbReference type="Proteomes" id="UP000070498"/>
    </source>
</evidence>
<sequence length="95" mass="11012">MSSSRAVILTHHASRYLQQLSKHWAHKFETEFTPFSSKIALPLGETRLSANDKSLTIEITALKSEDLTVLRNVVQRHIERFAFKETLEFDWQPLS</sequence>
<accession>A0A135P848</accession>
<reference evidence="1 2" key="1">
    <citation type="submission" date="2015-11" db="EMBL/GenBank/DDBJ databases">
        <title>Draft genome sequence of Agrobacterium sp. R89-1.</title>
        <authorList>
            <person name="Zahradnik J."/>
            <person name="Kyslikova E."/>
            <person name="Palyzova A."/>
            <person name="Kyslik P."/>
        </authorList>
    </citation>
    <scope>NUCLEOTIDE SEQUENCE [LARGE SCALE GENOMIC DNA]</scope>
    <source>
        <strain evidence="1 2">R89-1</strain>
    </source>
</reference>
<dbReference type="InterPro" id="IPR014543">
    <property type="entry name" value="UCP028291"/>
</dbReference>
<dbReference type="AlphaFoldDB" id="A0A135P848"/>
<comment type="caution">
    <text evidence="1">The sequence shown here is derived from an EMBL/GenBank/DDBJ whole genome shotgun (WGS) entry which is preliminary data.</text>
</comment>
<gene>
    <name evidence="1" type="ORF">ATO67_19400</name>
</gene>
<dbReference type="EMBL" id="LNUW01000005">
    <property type="protein sequence ID" value="KXG87528.1"/>
    <property type="molecule type" value="Genomic_DNA"/>
</dbReference>
<dbReference type="Pfam" id="PF09981">
    <property type="entry name" value="DUF2218"/>
    <property type="match status" value="1"/>
</dbReference>
<protein>
    <submittedName>
        <fullName evidence="1">2,4-dihydroxyhept-2-ene-1,7-dioic acid aldolase</fullName>
    </submittedName>
</protein>
<name>A0A135P848_9HYPH</name>
<organism evidence="1 2">
    <name type="scientific">Agrobacterium bohemicum</name>
    <dbReference type="NCBI Taxonomy" id="2052828"/>
    <lineage>
        <taxon>Bacteria</taxon>
        <taxon>Pseudomonadati</taxon>
        <taxon>Pseudomonadota</taxon>
        <taxon>Alphaproteobacteria</taxon>
        <taxon>Hyphomicrobiales</taxon>
        <taxon>Rhizobiaceae</taxon>
        <taxon>Rhizobium/Agrobacterium group</taxon>
        <taxon>Agrobacterium</taxon>
    </lineage>
</organism>
<dbReference type="PIRSF" id="PIRSF028291">
    <property type="entry name" value="UCP028291"/>
    <property type="match status" value="1"/>
</dbReference>
<proteinExistence type="predicted"/>
<evidence type="ECO:0000313" key="1">
    <source>
        <dbReference type="EMBL" id="KXG87528.1"/>
    </source>
</evidence>
<dbReference type="OrthoDB" id="9806511at2"/>
<keyword evidence="2" id="KW-1185">Reference proteome</keyword>
<dbReference type="RefSeq" id="WP_067653135.1">
    <property type="nucleotide sequence ID" value="NZ_KQ961035.1"/>
</dbReference>